<keyword evidence="2" id="KW-1185">Reference proteome</keyword>
<evidence type="ECO:0000313" key="2">
    <source>
        <dbReference type="Proteomes" id="UP001500542"/>
    </source>
</evidence>
<accession>A0ABN1R553</accession>
<sequence length="73" mass="8770">MALLLRRAQSWHRLKLPEDTMFYLTMPALQAEVSYRQERIKRDFQRPMWFKRTPRKPVSSTPCLPAVQARHAM</sequence>
<name>A0ABN1R553_9ACTN</name>
<proteinExistence type="predicted"/>
<organism evidence="1 2">
    <name type="scientific">Kribbella koreensis</name>
    <dbReference type="NCBI Taxonomy" id="57909"/>
    <lineage>
        <taxon>Bacteria</taxon>
        <taxon>Bacillati</taxon>
        <taxon>Actinomycetota</taxon>
        <taxon>Actinomycetes</taxon>
        <taxon>Propionibacteriales</taxon>
        <taxon>Kribbellaceae</taxon>
        <taxon>Kribbella</taxon>
    </lineage>
</organism>
<protein>
    <submittedName>
        <fullName evidence="1">Uncharacterized protein</fullName>
    </submittedName>
</protein>
<dbReference type="Proteomes" id="UP001500542">
    <property type="component" value="Unassembled WGS sequence"/>
</dbReference>
<evidence type="ECO:0000313" key="1">
    <source>
        <dbReference type="EMBL" id="GAA0952036.1"/>
    </source>
</evidence>
<reference evidence="1 2" key="1">
    <citation type="journal article" date="2019" name="Int. J. Syst. Evol. Microbiol.">
        <title>The Global Catalogue of Microorganisms (GCM) 10K type strain sequencing project: providing services to taxonomists for standard genome sequencing and annotation.</title>
        <authorList>
            <consortium name="The Broad Institute Genomics Platform"/>
            <consortium name="The Broad Institute Genome Sequencing Center for Infectious Disease"/>
            <person name="Wu L."/>
            <person name="Ma J."/>
        </authorList>
    </citation>
    <scope>NUCLEOTIDE SEQUENCE [LARGE SCALE GENOMIC DNA]</scope>
    <source>
        <strain evidence="1 2">JCM 10977</strain>
    </source>
</reference>
<comment type="caution">
    <text evidence="1">The sequence shown here is derived from an EMBL/GenBank/DDBJ whole genome shotgun (WGS) entry which is preliminary data.</text>
</comment>
<gene>
    <name evidence="1" type="ORF">GCM10009554_54500</name>
</gene>
<dbReference type="EMBL" id="BAAAHK010000013">
    <property type="protein sequence ID" value="GAA0952036.1"/>
    <property type="molecule type" value="Genomic_DNA"/>
</dbReference>